<evidence type="ECO:0000256" key="8">
    <source>
        <dbReference type="NCBIfam" id="TIGR01529"/>
    </source>
</evidence>
<dbReference type="SUPFAM" id="SSF46785">
    <property type="entry name" value="Winged helix' DNA-binding domain"/>
    <property type="match status" value="1"/>
</dbReference>
<proteinExistence type="inferred from homology"/>
<dbReference type="GO" id="GO:0006526">
    <property type="term" value="P:L-arginine biosynthetic process"/>
    <property type="evidence" value="ECO:0007669"/>
    <property type="project" value="UniProtKB-UniPathway"/>
</dbReference>
<evidence type="ECO:0000256" key="3">
    <source>
        <dbReference type="ARBA" id="ARBA00022490"/>
    </source>
</evidence>
<comment type="similarity">
    <text evidence="2 7">Belongs to the ArgR family.</text>
</comment>
<accession>A0A447Z6V0</accession>
<evidence type="ECO:0000259" key="9">
    <source>
        <dbReference type="Pfam" id="PF01316"/>
    </source>
</evidence>
<dbReference type="AlphaFoldDB" id="A0A447Z6V0"/>
<dbReference type="Proteomes" id="UP000270025">
    <property type="component" value="Chromosome"/>
</dbReference>
<feature type="domain" description="Arginine repressor DNA-binding" evidence="9">
    <location>
        <begin position="1"/>
        <end position="66"/>
    </location>
</feature>
<dbReference type="InterPro" id="IPR001669">
    <property type="entry name" value="Arg_repress"/>
</dbReference>
<dbReference type="InterPro" id="IPR036388">
    <property type="entry name" value="WH-like_DNA-bd_sf"/>
</dbReference>
<dbReference type="EMBL" id="LR134266">
    <property type="protein sequence ID" value="VED68072.1"/>
    <property type="molecule type" value="Genomic_DNA"/>
</dbReference>
<dbReference type="GO" id="GO:0051259">
    <property type="term" value="P:protein complex oligomerization"/>
    <property type="evidence" value="ECO:0007669"/>
    <property type="project" value="InterPro"/>
</dbReference>
<dbReference type="HAMAP" id="MF_00173">
    <property type="entry name" value="Arg_repressor"/>
    <property type="match status" value="1"/>
</dbReference>
<reference evidence="11 12" key="1">
    <citation type="submission" date="2018-12" db="EMBL/GenBank/DDBJ databases">
        <authorList>
            <consortium name="Pathogen Informatics"/>
        </authorList>
    </citation>
    <scope>NUCLEOTIDE SEQUENCE [LARGE SCALE GENOMIC DNA]</scope>
    <source>
        <strain evidence="11 12">NCTC3166</strain>
    </source>
</reference>
<dbReference type="Gene3D" id="3.30.1360.40">
    <property type="match status" value="1"/>
</dbReference>
<keyword evidence="4 7" id="KW-0805">Transcription regulation</keyword>
<evidence type="ECO:0000256" key="6">
    <source>
        <dbReference type="ARBA" id="ARBA00023163"/>
    </source>
</evidence>
<evidence type="ECO:0000313" key="11">
    <source>
        <dbReference type="EMBL" id="VED68072.1"/>
    </source>
</evidence>
<dbReference type="Gene3D" id="1.10.10.10">
    <property type="entry name" value="Winged helix-like DNA-binding domain superfamily/Winged helix DNA-binding domain"/>
    <property type="match status" value="1"/>
</dbReference>
<keyword evidence="12" id="KW-1185">Reference proteome</keyword>
<dbReference type="Pfam" id="PF01316">
    <property type="entry name" value="Arg_repressor"/>
    <property type="match status" value="1"/>
</dbReference>
<keyword evidence="7" id="KW-0678">Repressor</keyword>
<dbReference type="InterPro" id="IPR020900">
    <property type="entry name" value="Arg_repress_DNA-bd"/>
</dbReference>
<protein>
    <recommendedName>
        <fullName evidence="7 8">Arginine repressor</fullName>
    </recommendedName>
</protein>
<dbReference type="GO" id="GO:1900079">
    <property type="term" value="P:regulation of arginine biosynthetic process"/>
    <property type="evidence" value="ECO:0007669"/>
    <property type="project" value="UniProtKB-UniRule"/>
</dbReference>
<keyword evidence="7" id="KW-0028">Amino-acid biosynthesis</keyword>
<dbReference type="GO" id="GO:0003677">
    <property type="term" value="F:DNA binding"/>
    <property type="evidence" value="ECO:0007669"/>
    <property type="project" value="UniProtKB-KW"/>
</dbReference>
<name>A0A447Z6V0_9STRE</name>
<dbReference type="UniPathway" id="UPA00068"/>
<dbReference type="GO" id="GO:0005737">
    <property type="term" value="C:cytoplasm"/>
    <property type="evidence" value="ECO:0007669"/>
    <property type="project" value="UniProtKB-SubCell"/>
</dbReference>
<evidence type="ECO:0000256" key="2">
    <source>
        <dbReference type="ARBA" id="ARBA00008316"/>
    </source>
</evidence>
<dbReference type="GO" id="GO:0003700">
    <property type="term" value="F:DNA-binding transcription factor activity"/>
    <property type="evidence" value="ECO:0007669"/>
    <property type="project" value="UniProtKB-UniRule"/>
</dbReference>
<keyword evidence="6 7" id="KW-0804">Transcription</keyword>
<evidence type="ECO:0000256" key="7">
    <source>
        <dbReference type="HAMAP-Rule" id="MF_00173"/>
    </source>
</evidence>
<keyword evidence="5 7" id="KW-0238">DNA-binding</keyword>
<feature type="domain" description="Arginine repressor C-terminal" evidence="10">
    <location>
        <begin position="83"/>
        <end position="141"/>
    </location>
</feature>
<evidence type="ECO:0000256" key="1">
    <source>
        <dbReference type="ARBA" id="ARBA00004496"/>
    </source>
</evidence>
<dbReference type="PANTHER" id="PTHR34471:SF1">
    <property type="entry name" value="ARGININE REPRESSOR"/>
    <property type="match status" value="1"/>
</dbReference>
<dbReference type="Pfam" id="PF02863">
    <property type="entry name" value="Arg_repressor_C"/>
    <property type="match status" value="1"/>
</dbReference>
<dbReference type="NCBIfam" id="TIGR01529">
    <property type="entry name" value="argR_whole"/>
    <property type="match status" value="1"/>
</dbReference>
<sequence>MKKDERQLLIREIIQHEKLSTQKDIQDRLEQRGAGVTQTTLSRDLREIGLIKVKEKGGLYYKLADEPDRTDIFRLIAQYAQVVSRAEFTLVVRTELGEAAILANAVDEILDDQILGTVAGANTLLIVCKDQEVAQTVQQTILQHSSH</sequence>
<gene>
    <name evidence="11" type="primary">argR3</name>
    <name evidence="7" type="synonym">argR</name>
    <name evidence="11" type="ORF">NCTC3166_01911</name>
</gene>
<keyword evidence="7" id="KW-0055">Arginine biosynthesis</keyword>
<dbReference type="GO" id="GO:0034618">
    <property type="term" value="F:arginine binding"/>
    <property type="evidence" value="ECO:0007669"/>
    <property type="project" value="InterPro"/>
</dbReference>
<organism evidence="11 12">
    <name type="scientific">Streptococcus viridans</name>
    <dbReference type="NCBI Taxonomy" id="78535"/>
    <lineage>
        <taxon>Bacteria</taxon>
        <taxon>Bacillati</taxon>
        <taxon>Bacillota</taxon>
        <taxon>Bacilli</taxon>
        <taxon>Lactobacillales</taxon>
        <taxon>Streptococcaceae</taxon>
        <taxon>Streptococcus</taxon>
    </lineage>
</organism>
<dbReference type="KEGG" id="svf:NCTC3166_01911"/>
<comment type="pathway">
    <text evidence="7">Amino-acid biosynthesis; L-arginine biosynthesis [regulation].</text>
</comment>
<evidence type="ECO:0000256" key="4">
    <source>
        <dbReference type="ARBA" id="ARBA00023015"/>
    </source>
</evidence>
<dbReference type="InterPro" id="IPR036390">
    <property type="entry name" value="WH_DNA-bd_sf"/>
</dbReference>
<dbReference type="InterPro" id="IPR020899">
    <property type="entry name" value="Arg_repress_C"/>
</dbReference>
<evidence type="ECO:0000313" key="12">
    <source>
        <dbReference type="Proteomes" id="UP000270025"/>
    </source>
</evidence>
<keyword evidence="3 7" id="KW-0963">Cytoplasm</keyword>
<dbReference type="PRINTS" id="PR01467">
    <property type="entry name" value="ARGREPRESSOR"/>
</dbReference>
<evidence type="ECO:0000259" key="10">
    <source>
        <dbReference type="Pfam" id="PF02863"/>
    </source>
</evidence>
<dbReference type="PANTHER" id="PTHR34471">
    <property type="entry name" value="ARGININE REPRESSOR"/>
    <property type="match status" value="1"/>
</dbReference>
<comment type="subcellular location">
    <subcellularLocation>
        <location evidence="1 7">Cytoplasm</location>
    </subcellularLocation>
</comment>
<dbReference type="RefSeq" id="WP_126404976.1">
    <property type="nucleotide sequence ID" value="NZ_LR134266.1"/>
</dbReference>
<comment type="function">
    <text evidence="7">Regulates arginine biosynthesis genes.</text>
</comment>
<dbReference type="SUPFAM" id="SSF55252">
    <property type="entry name" value="C-terminal domain of arginine repressor"/>
    <property type="match status" value="1"/>
</dbReference>
<evidence type="ECO:0000256" key="5">
    <source>
        <dbReference type="ARBA" id="ARBA00023125"/>
    </source>
</evidence>
<dbReference type="InterPro" id="IPR036251">
    <property type="entry name" value="Arg_repress_C_sf"/>
</dbReference>